<evidence type="ECO:0000256" key="2">
    <source>
        <dbReference type="ARBA" id="ARBA00010565"/>
    </source>
</evidence>
<evidence type="ECO:0000313" key="7">
    <source>
        <dbReference type="EMBL" id="EGC33875.1"/>
    </source>
</evidence>
<feature type="non-terminal residue" evidence="7">
    <location>
        <position position="169"/>
    </location>
</feature>
<dbReference type="InParanoid" id="F0ZQB8"/>
<dbReference type="eggNOG" id="KOG4071">
    <property type="taxonomic scope" value="Eukaryota"/>
</dbReference>
<dbReference type="FunFam" id="3.40.5.50:FF:000001">
    <property type="entry name" value="DNA replication complex GINS protein PSF2"/>
    <property type="match status" value="1"/>
</dbReference>
<proteinExistence type="inferred from homology"/>
<dbReference type="FunFam" id="1.20.58.1020:FF:000001">
    <property type="entry name" value="DNA replication complex GINS protein PSF2"/>
    <property type="match status" value="1"/>
</dbReference>
<reference evidence="8" key="1">
    <citation type="journal article" date="2011" name="Genome Biol.">
        <title>Comparative genomics of the social amoebae Dictyostelium discoideum and Dictyostelium purpureum.</title>
        <authorList>
            <consortium name="US DOE Joint Genome Institute (JGI-PGF)"/>
            <person name="Sucgang R."/>
            <person name="Kuo A."/>
            <person name="Tian X."/>
            <person name="Salerno W."/>
            <person name="Parikh A."/>
            <person name="Feasley C.L."/>
            <person name="Dalin E."/>
            <person name="Tu H."/>
            <person name="Huang E."/>
            <person name="Barry K."/>
            <person name="Lindquist E."/>
            <person name="Shapiro H."/>
            <person name="Bruce D."/>
            <person name="Schmutz J."/>
            <person name="Salamov A."/>
            <person name="Fey P."/>
            <person name="Gaudet P."/>
            <person name="Anjard C."/>
            <person name="Babu M.M."/>
            <person name="Basu S."/>
            <person name="Bushmanova Y."/>
            <person name="van der Wel H."/>
            <person name="Katoh-Kurasawa M."/>
            <person name="Dinh C."/>
            <person name="Coutinho P.M."/>
            <person name="Saito T."/>
            <person name="Elias M."/>
            <person name="Schaap P."/>
            <person name="Kay R.R."/>
            <person name="Henrissat B."/>
            <person name="Eichinger L."/>
            <person name="Rivero F."/>
            <person name="Putnam N.H."/>
            <person name="West C.M."/>
            <person name="Loomis W.F."/>
            <person name="Chisholm R.L."/>
            <person name="Shaulsky G."/>
            <person name="Strassmann J.E."/>
            <person name="Queller D.C."/>
            <person name="Kuspa A."/>
            <person name="Grigoriev I.V."/>
        </authorList>
    </citation>
    <scope>NUCLEOTIDE SEQUENCE [LARGE SCALE GENOMIC DNA]</scope>
    <source>
        <strain evidence="8">QSDP1</strain>
    </source>
</reference>
<evidence type="ECO:0000259" key="5">
    <source>
        <dbReference type="Pfam" id="PF05916"/>
    </source>
</evidence>
<dbReference type="Pfam" id="PF05916">
    <property type="entry name" value="Sld5"/>
    <property type="match status" value="1"/>
</dbReference>
<accession>F0ZQB8</accession>
<dbReference type="Pfam" id="PF25005">
    <property type="entry name" value="PSF2_N"/>
    <property type="match status" value="1"/>
</dbReference>
<dbReference type="OMA" id="GPYYMEL"/>
<dbReference type="GeneID" id="10502793"/>
<feature type="domain" description="GINS subunit" evidence="5">
    <location>
        <begin position="65"/>
        <end position="162"/>
    </location>
</feature>
<dbReference type="EMBL" id="GL871122">
    <property type="protein sequence ID" value="EGC33875.1"/>
    <property type="molecule type" value="Genomic_DNA"/>
</dbReference>
<gene>
    <name evidence="7" type="ORF">DICPUDRAFT_10903</name>
</gene>
<dbReference type="InterPro" id="IPR036224">
    <property type="entry name" value="GINS_bundle-like_dom_sf"/>
</dbReference>
<organism evidence="7 8">
    <name type="scientific">Dictyostelium purpureum</name>
    <name type="common">Slime mold</name>
    <dbReference type="NCBI Taxonomy" id="5786"/>
    <lineage>
        <taxon>Eukaryota</taxon>
        <taxon>Amoebozoa</taxon>
        <taxon>Evosea</taxon>
        <taxon>Eumycetozoa</taxon>
        <taxon>Dictyostelia</taxon>
        <taxon>Dictyosteliales</taxon>
        <taxon>Dictyosteliaceae</taxon>
        <taxon>Dictyostelium</taxon>
    </lineage>
</organism>
<protein>
    <submittedName>
        <fullName evidence="7">Uncharacterized protein</fullName>
    </submittedName>
</protein>
<keyword evidence="8" id="KW-1185">Reference proteome</keyword>
<feature type="domain" description="DNA replication complex GINS protein PSF2 N-terminal" evidence="6">
    <location>
        <begin position="2"/>
        <end position="60"/>
    </location>
</feature>
<dbReference type="KEGG" id="dpp:DICPUDRAFT_10903"/>
<evidence type="ECO:0000259" key="6">
    <source>
        <dbReference type="Pfam" id="PF25005"/>
    </source>
</evidence>
<evidence type="ECO:0000256" key="4">
    <source>
        <dbReference type="ARBA" id="ARBA00023242"/>
    </source>
</evidence>
<dbReference type="InterPro" id="IPR056784">
    <property type="entry name" value="PSF2_N"/>
</dbReference>
<evidence type="ECO:0000313" key="8">
    <source>
        <dbReference type="Proteomes" id="UP000001064"/>
    </source>
</evidence>
<dbReference type="Proteomes" id="UP000001064">
    <property type="component" value="Unassembled WGS sequence"/>
</dbReference>
<dbReference type="RefSeq" id="XP_003289613.1">
    <property type="nucleotide sequence ID" value="XM_003289565.1"/>
</dbReference>
<comment type="similarity">
    <text evidence="2">Belongs to the GINS2/PSF2 family.</text>
</comment>
<keyword evidence="3" id="KW-0235">DNA replication</keyword>
<dbReference type="SUPFAM" id="SSF158573">
    <property type="entry name" value="GINS helical bundle-like"/>
    <property type="match status" value="1"/>
</dbReference>
<dbReference type="OrthoDB" id="1938138at2759"/>
<dbReference type="PANTHER" id="PTHR12772:SF0">
    <property type="entry name" value="DNA REPLICATION COMPLEX GINS PROTEIN PSF2"/>
    <property type="match status" value="1"/>
</dbReference>
<dbReference type="CDD" id="cd11712">
    <property type="entry name" value="GINS_A_psf2"/>
    <property type="match status" value="1"/>
</dbReference>
<dbReference type="Gene3D" id="1.20.58.1020">
    <property type="match status" value="1"/>
</dbReference>
<dbReference type="InterPro" id="IPR007257">
    <property type="entry name" value="GINS_Psf2"/>
</dbReference>
<dbReference type="CDD" id="cd21694">
    <property type="entry name" value="GINS_B_Psf2"/>
    <property type="match status" value="1"/>
</dbReference>
<feature type="non-terminal residue" evidence="7">
    <location>
        <position position="1"/>
    </location>
</feature>
<dbReference type="VEuPathDB" id="AmoebaDB:DICPUDRAFT_10903"/>
<name>F0ZQB8_DICPU</name>
<dbReference type="SUPFAM" id="SSF160059">
    <property type="entry name" value="PriA/YqbF domain"/>
    <property type="match status" value="1"/>
</dbReference>
<evidence type="ECO:0000256" key="1">
    <source>
        <dbReference type="ARBA" id="ARBA00004123"/>
    </source>
</evidence>
<dbReference type="GO" id="GO:0006260">
    <property type="term" value="P:DNA replication"/>
    <property type="evidence" value="ECO:0007669"/>
    <property type="project" value="UniProtKB-KW"/>
</dbReference>
<dbReference type="GO" id="GO:0000811">
    <property type="term" value="C:GINS complex"/>
    <property type="evidence" value="ECO:0000318"/>
    <property type="project" value="GO_Central"/>
</dbReference>
<dbReference type="PIRSF" id="PIRSF028998">
    <property type="entry name" value="GINS_Psf2_subgr"/>
    <property type="match status" value="1"/>
</dbReference>
<dbReference type="InterPro" id="IPR021151">
    <property type="entry name" value="GINS_A"/>
</dbReference>
<sequence>LTPNQIEFLAEDTIITIVPNFKMESLIFVSGEYGPFERSLPVKVPLWLAVSLKKKKMCNIETPKWMSFEYLEQQYIQENKVTEGFVGLPDYFIEISTILLKLCPDIKNADKIRSLIQDILIRRQNKLNSSLKILKNNEPISTLEFINFSIMEINRVRPFFVSGINNLYK</sequence>
<keyword evidence="4" id="KW-0539">Nucleus</keyword>
<evidence type="ECO:0000256" key="3">
    <source>
        <dbReference type="ARBA" id="ARBA00022705"/>
    </source>
</evidence>
<dbReference type="GO" id="GO:0000727">
    <property type="term" value="P:double-strand break repair via break-induced replication"/>
    <property type="evidence" value="ECO:0000318"/>
    <property type="project" value="GO_Central"/>
</dbReference>
<comment type="subcellular location">
    <subcellularLocation>
        <location evidence="1">Nucleus</location>
    </subcellularLocation>
</comment>
<dbReference type="STRING" id="5786.F0ZQB8"/>
<dbReference type="AlphaFoldDB" id="F0ZQB8"/>
<dbReference type="PANTHER" id="PTHR12772">
    <property type="entry name" value="DNA REPLICATION COMPLEX GINS PROTEIN PSF2"/>
    <property type="match status" value="1"/>
</dbReference>
<dbReference type="Gene3D" id="3.40.5.50">
    <property type="match status" value="1"/>
</dbReference>